<dbReference type="RefSeq" id="WP_069477948.1">
    <property type="nucleotide sequence ID" value="NZ_CP017111.1"/>
</dbReference>
<organism evidence="1 2">
    <name type="scientific">Sulfurospirillum halorespirans DSM 13726</name>
    <dbReference type="NCBI Taxonomy" id="1193502"/>
    <lineage>
        <taxon>Bacteria</taxon>
        <taxon>Pseudomonadati</taxon>
        <taxon>Campylobacterota</taxon>
        <taxon>Epsilonproteobacteria</taxon>
        <taxon>Campylobacterales</taxon>
        <taxon>Sulfurospirillaceae</taxon>
        <taxon>Sulfurospirillum</taxon>
    </lineage>
</organism>
<dbReference type="Pfam" id="PF09674">
    <property type="entry name" value="DUF2400"/>
    <property type="match status" value="1"/>
</dbReference>
<sequence length="251" mass="28844">MTFEAIAKLLNEEATKRNHAEEISLNRPDPLLIASRHNDEFIALICALFAYGNVPAIIQFLESLDFSLLDADESMIEQALAHHYYRFQNAKDIQALFTTLGRVKHDVGSFESVFLPAYQKKSNVMDGLRALIALLYDINPYRSRGYQFLLGTIPPITPVSPYKRWHMYLRWMVRKDHLDLGLWSGVDTKDLLVPLDTHTFALGKKLGLIQRKSYDFKAVLELSRALQKIDPSDPVKYDFALYRLGQEKILL</sequence>
<gene>
    <name evidence="1" type="ORF">SHALO_1371</name>
</gene>
<evidence type="ECO:0008006" key="3">
    <source>
        <dbReference type="Google" id="ProtNLM"/>
    </source>
</evidence>
<keyword evidence="2" id="KW-1185">Reference proteome</keyword>
<dbReference type="AlphaFoldDB" id="A0A1D7TJH5"/>
<dbReference type="EMBL" id="CP017111">
    <property type="protein sequence ID" value="AOO65147.1"/>
    <property type="molecule type" value="Genomic_DNA"/>
</dbReference>
<proteinExistence type="predicted"/>
<evidence type="ECO:0000313" key="2">
    <source>
        <dbReference type="Proteomes" id="UP000094609"/>
    </source>
</evidence>
<reference evidence="2" key="1">
    <citation type="submission" date="2016-08" db="EMBL/GenBank/DDBJ databases">
        <title>Complete genome sequence of the organohalide-respiring Epsilonproteobacterium Sulfurospirillum halorespirans.</title>
        <authorList>
            <person name="Goris T."/>
            <person name="Zimmermann J."/>
            <person name="Schenz B."/>
            <person name="Lemos M."/>
            <person name="Hackermueller J."/>
            <person name="Diekert G."/>
        </authorList>
    </citation>
    <scope>NUCLEOTIDE SEQUENCE [LARGE SCALE GENOMIC DNA]</scope>
    <source>
        <strain>DSM 13726</strain>
        <strain evidence="2">PCE-M2</strain>
    </source>
</reference>
<dbReference type="PATRIC" id="fig|1193502.14.peg.1391"/>
<dbReference type="NCBIfam" id="TIGR02757">
    <property type="entry name" value="TIGR02757 family protein"/>
    <property type="match status" value="1"/>
</dbReference>
<dbReference type="Proteomes" id="UP000094609">
    <property type="component" value="Chromosome"/>
</dbReference>
<evidence type="ECO:0000313" key="1">
    <source>
        <dbReference type="EMBL" id="AOO65147.1"/>
    </source>
</evidence>
<accession>A0A1D7TJH5</accession>
<dbReference type="STRING" id="1193502.SHALO_1371"/>
<name>A0A1D7TJH5_9BACT</name>
<dbReference type="InterPro" id="IPR014127">
    <property type="entry name" value="CHP02757"/>
</dbReference>
<protein>
    <recommendedName>
        <fullName evidence="3">TIGR02757 family protein</fullName>
    </recommendedName>
</protein>
<dbReference type="KEGG" id="shal:SHALO_1371"/>